<dbReference type="GeneID" id="87837776"/>
<protein>
    <recommendedName>
        <fullName evidence="5">Xylanolytic transcriptional activator regulatory domain-containing protein</fullName>
    </recommendedName>
</protein>
<dbReference type="GO" id="GO:0008270">
    <property type="term" value="F:zinc ion binding"/>
    <property type="evidence" value="ECO:0007669"/>
    <property type="project" value="InterPro"/>
</dbReference>
<dbReference type="GO" id="GO:0000978">
    <property type="term" value="F:RNA polymerase II cis-regulatory region sequence-specific DNA binding"/>
    <property type="evidence" value="ECO:0007669"/>
    <property type="project" value="TreeGrafter"/>
</dbReference>
<evidence type="ECO:0000313" key="7">
    <source>
        <dbReference type="Proteomes" id="UP001278766"/>
    </source>
</evidence>
<dbReference type="SMART" id="SM00906">
    <property type="entry name" value="Fungal_trans"/>
    <property type="match status" value="1"/>
</dbReference>
<keyword evidence="7" id="KW-1185">Reference proteome</keyword>
<reference evidence="6" key="1">
    <citation type="journal article" date="2023" name="Mol. Phylogenet. Evol.">
        <title>Genome-scale phylogeny and comparative genomics of the fungal order Sordariales.</title>
        <authorList>
            <person name="Hensen N."/>
            <person name="Bonometti L."/>
            <person name="Westerberg I."/>
            <person name="Brannstrom I.O."/>
            <person name="Guillou S."/>
            <person name="Cros-Aarteil S."/>
            <person name="Calhoun S."/>
            <person name="Haridas S."/>
            <person name="Kuo A."/>
            <person name="Mondo S."/>
            <person name="Pangilinan J."/>
            <person name="Riley R."/>
            <person name="LaButti K."/>
            <person name="Andreopoulos B."/>
            <person name="Lipzen A."/>
            <person name="Chen C."/>
            <person name="Yan M."/>
            <person name="Daum C."/>
            <person name="Ng V."/>
            <person name="Clum A."/>
            <person name="Steindorff A."/>
            <person name="Ohm R.A."/>
            <person name="Martin F."/>
            <person name="Silar P."/>
            <person name="Natvig D.O."/>
            <person name="Lalanne C."/>
            <person name="Gautier V."/>
            <person name="Ament-Velasquez S.L."/>
            <person name="Kruys A."/>
            <person name="Hutchinson M.I."/>
            <person name="Powell A.J."/>
            <person name="Barry K."/>
            <person name="Miller A.N."/>
            <person name="Grigoriev I.V."/>
            <person name="Debuchy R."/>
            <person name="Gladieux P."/>
            <person name="Hiltunen Thoren M."/>
            <person name="Johannesson H."/>
        </authorList>
    </citation>
    <scope>NUCLEOTIDE SEQUENCE</scope>
    <source>
        <strain evidence="6">CBS 168.71</strain>
    </source>
</reference>
<organism evidence="6 7">
    <name type="scientific">Chaetomium fimeti</name>
    <dbReference type="NCBI Taxonomy" id="1854472"/>
    <lineage>
        <taxon>Eukaryota</taxon>
        <taxon>Fungi</taxon>
        <taxon>Dikarya</taxon>
        <taxon>Ascomycota</taxon>
        <taxon>Pezizomycotina</taxon>
        <taxon>Sordariomycetes</taxon>
        <taxon>Sordariomycetidae</taxon>
        <taxon>Sordariales</taxon>
        <taxon>Chaetomiaceae</taxon>
        <taxon>Chaetomium</taxon>
    </lineage>
</organism>
<sequence length="690" mass="75627">MADQIRQLQDHVDTLFNSMNSLRQETARLAPLQDRVLPPPSGAATPSPSASSGTYQRPALPFRVPSYFNGPTSLAFTVGVAKNTLHTMGYSGVGDSNEDSGTQPDSTPHASPSLPPVFSDALAQGAIDPIWEFDETEMTRLLHVFCEEIDVMYPVTSINSVKQHIKHIASWTDTARRTGAALSPGLDQIVIDPKTLLLKILLCCALVVAEHGNSDRAVRLYDSVQPTVDKMLTSEAADVTQLSFLALCAGYRYLSNDEVLAWRLIGQVARLCFELGLHRREGLQKISDPQLRRNALHTFWSAYVLDRRWSFSTGLPFVCHDDKIDPKLPYPEGHPFLVAMIGYSRLGAKIWRLVDYFEPAVIRELKPHDFDELDREIMDWYQSVPEEMQTQRLDNGEPSVPSGRYDLQRLRVWTWLRLNQVRIWLYTPVLHSATSISENVPLARKVVDLAQQTIRLLAQLNNETDLYRRIQVFYHQFLTSSIAVLFLASTHAPLLFSAMCRDEFYMALDLVKDMSSRSWVSHRLWRTIRSLRAYAPSLGLGDSSTRLPAVASPYAHTSGGGSSGSSGYSPSVPGLLNSGAASRPGSRGRTASVASPPAPTPGTSQPMQIDDPLSNGQRLQSEMLRIYEGYTGRTGVAGGGGGGGVPGPGPGTADMGYGSPGLGITGVLAGGEGLAGQKDASVYQHLKDMF</sequence>
<evidence type="ECO:0000259" key="5">
    <source>
        <dbReference type="SMART" id="SM00906"/>
    </source>
</evidence>
<feature type="region of interest" description="Disordered" evidence="4">
    <location>
        <begin position="32"/>
        <end position="56"/>
    </location>
</feature>
<dbReference type="GO" id="GO:0006351">
    <property type="term" value="P:DNA-templated transcription"/>
    <property type="evidence" value="ECO:0007669"/>
    <property type="project" value="InterPro"/>
</dbReference>
<dbReference type="AlphaFoldDB" id="A0AAE0H9Z8"/>
<feature type="compositionally biased region" description="Low complexity" evidence="4">
    <location>
        <begin position="565"/>
        <end position="574"/>
    </location>
</feature>
<evidence type="ECO:0000313" key="6">
    <source>
        <dbReference type="EMBL" id="KAK3292425.1"/>
    </source>
</evidence>
<reference evidence="6" key="2">
    <citation type="submission" date="2023-06" db="EMBL/GenBank/DDBJ databases">
        <authorList>
            <consortium name="Lawrence Berkeley National Laboratory"/>
            <person name="Haridas S."/>
            <person name="Hensen N."/>
            <person name="Bonometti L."/>
            <person name="Westerberg I."/>
            <person name="Brannstrom I.O."/>
            <person name="Guillou S."/>
            <person name="Cros-Aarteil S."/>
            <person name="Calhoun S."/>
            <person name="Kuo A."/>
            <person name="Mondo S."/>
            <person name="Pangilinan J."/>
            <person name="Riley R."/>
            <person name="Labutti K."/>
            <person name="Andreopoulos B."/>
            <person name="Lipzen A."/>
            <person name="Chen C."/>
            <person name="Yanf M."/>
            <person name="Daum C."/>
            <person name="Ng V."/>
            <person name="Clum A."/>
            <person name="Steindorff A."/>
            <person name="Ohm R."/>
            <person name="Martin F."/>
            <person name="Silar P."/>
            <person name="Natvig D."/>
            <person name="Lalanne C."/>
            <person name="Gautier V."/>
            <person name="Ament-Velasquez S.L."/>
            <person name="Kruys A."/>
            <person name="Hutchinson M.I."/>
            <person name="Powell A.J."/>
            <person name="Barry K."/>
            <person name="Miller A.N."/>
            <person name="Grigoriev I.V."/>
            <person name="Debuchy R."/>
            <person name="Gladieux P."/>
            <person name="Thoren M.H."/>
            <person name="Johannesson H."/>
        </authorList>
    </citation>
    <scope>NUCLEOTIDE SEQUENCE</scope>
    <source>
        <strain evidence="6">CBS 168.71</strain>
    </source>
</reference>
<feature type="compositionally biased region" description="Polar residues" evidence="4">
    <location>
        <begin position="99"/>
        <end position="110"/>
    </location>
</feature>
<dbReference type="Pfam" id="PF04082">
    <property type="entry name" value="Fungal_trans"/>
    <property type="match status" value="1"/>
</dbReference>
<evidence type="ECO:0000256" key="2">
    <source>
        <dbReference type="ARBA" id="ARBA00023163"/>
    </source>
</evidence>
<feature type="compositionally biased region" description="Gly residues" evidence="4">
    <location>
        <begin position="635"/>
        <end position="646"/>
    </location>
</feature>
<dbReference type="InterPro" id="IPR007219">
    <property type="entry name" value="XnlR_reg_dom"/>
</dbReference>
<dbReference type="GO" id="GO:0000435">
    <property type="term" value="P:positive regulation of transcription from RNA polymerase II promoter by galactose"/>
    <property type="evidence" value="ECO:0007669"/>
    <property type="project" value="TreeGrafter"/>
</dbReference>
<feature type="region of interest" description="Disordered" evidence="4">
    <location>
        <begin position="635"/>
        <end position="654"/>
    </location>
</feature>
<gene>
    <name evidence="6" type="ORF">B0H64DRAFT_328392</name>
</gene>
<evidence type="ECO:0000256" key="1">
    <source>
        <dbReference type="ARBA" id="ARBA00023015"/>
    </source>
</evidence>
<feature type="compositionally biased region" description="Low complexity" evidence="4">
    <location>
        <begin position="590"/>
        <end position="606"/>
    </location>
</feature>
<feature type="compositionally biased region" description="Low complexity" evidence="4">
    <location>
        <begin position="42"/>
        <end position="54"/>
    </location>
</feature>
<name>A0AAE0H9Z8_9PEZI</name>
<feature type="region of interest" description="Disordered" evidence="4">
    <location>
        <begin position="555"/>
        <end position="614"/>
    </location>
</feature>
<evidence type="ECO:0000256" key="3">
    <source>
        <dbReference type="ARBA" id="ARBA00023242"/>
    </source>
</evidence>
<accession>A0AAE0H9Z8</accession>
<dbReference type="CDD" id="cd12148">
    <property type="entry name" value="fungal_TF_MHR"/>
    <property type="match status" value="1"/>
</dbReference>
<proteinExistence type="predicted"/>
<feature type="domain" description="Xylanolytic transcriptional activator regulatory" evidence="5">
    <location>
        <begin position="261"/>
        <end position="335"/>
    </location>
</feature>
<dbReference type="Proteomes" id="UP001278766">
    <property type="component" value="Unassembled WGS sequence"/>
</dbReference>
<dbReference type="EMBL" id="JAUEPN010000007">
    <property type="protein sequence ID" value="KAK3292425.1"/>
    <property type="molecule type" value="Genomic_DNA"/>
</dbReference>
<dbReference type="PANTHER" id="PTHR47424">
    <property type="entry name" value="REGULATORY PROTEIN GAL4"/>
    <property type="match status" value="1"/>
</dbReference>
<keyword evidence="2" id="KW-0804">Transcription</keyword>
<dbReference type="GO" id="GO:0000981">
    <property type="term" value="F:DNA-binding transcription factor activity, RNA polymerase II-specific"/>
    <property type="evidence" value="ECO:0007669"/>
    <property type="project" value="TreeGrafter"/>
</dbReference>
<keyword evidence="1" id="KW-0805">Transcription regulation</keyword>
<comment type="caution">
    <text evidence="6">The sequence shown here is derived from an EMBL/GenBank/DDBJ whole genome shotgun (WGS) entry which is preliminary data.</text>
</comment>
<keyword evidence="3" id="KW-0539">Nucleus</keyword>
<dbReference type="RefSeq" id="XP_062655939.1">
    <property type="nucleotide sequence ID" value="XM_062800828.1"/>
</dbReference>
<evidence type="ECO:0000256" key="4">
    <source>
        <dbReference type="SAM" id="MobiDB-lite"/>
    </source>
</evidence>
<dbReference type="PANTHER" id="PTHR47424:SF5">
    <property type="entry name" value="ZN(II)2CYS6 TRANSCRIPTION FACTOR (EUROFUNG)"/>
    <property type="match status" value="1"/>
</dbReference>
<feature type="region of interest" description="Disordered" evidence="4">
    <location>
        <begin position="91"/>
        <end position="115"/>
    </location>
</feature>
<dbReference type="GO" id="GO:0005634">
    <property type="term" value="C:nucleus"/>
    <property type="evidence" value="ECO:0007669"/>
    <property type="project" value="TreeGrafter"/>
</dbReference>
<dbReference type="InterPro" id="IPR051127">
    <property type="entry name" value="Fungal_SecMet_Regulators"/>
</dbReference>